<comment type="subcellular location">
    <subcellularLocation>
        <location evidence="1">Nucleus</location>
    </subcellularLocation>
</comment>
<protein>
    <submittedName>
        <fullName evidence="5">Myb-binding protein 1A</fullName>
    </submittedName>
</protein>
<feature type="region of interest" description="Disordered" evidence="4">
    <location>
        <begin position="801"/>
        <end position="820"/>
    </location>
</feature>
<dbReference type="GO" id="GO:0005730">
    <property type="term" value="C:nucleolus"/>
    <property type="evidence" value="ECO:0007669"/>
    <property type="project" value="InterPro"/>
</dbReference>
<evidence type="ECO:0000313" key="6">
    <source>
        <dbReference type="Proteomes" id="UP001249851"/>
    </source>
</evidence>
<comment type="caution">
    <text evidence="5">The sequence shown here is derived from an EMBL/GenBank/DDBJ whole genome shotgun (WGS) entry which is preliminary data.</text>
</comment>
<evidence type="ECO:0000256" key="3">
    <source>
        <dbReference type="ARBA" id="ARBA00023242"/>
    </source>
</evidence>
<gene>
    <name evidence="5" type="ORF">P5673_018365</name>
</gene>
<feature type="compositionally biased region" description="Basic and acidic residues" evidence="4">
    <location>
        <begin position="595"/>
        <end position="605"/>
    </location>
</feature>
<feature type="compositionally biased region" description="Acidic residues" evidence="4">
    <location>
        <begin position="613"/>
        <end position="632"/>
    </location>
</feature>
<accession>A0AAD9QE48</accession>
<sequence length="954" mass="108738">MSSENILSQFWDLASNQEETRLKAALQLLSLLREAQNKFEESQAIQGKENGDRDANDKREEDITYCEELNYCVKRLVKGLASSRKRARHGFATVLTEILSEFRCLTPEVVLGLIAKHLAIIGSAKAAEQRGLYLGQTFALIVIVRSQIKKDKISIQELGKKKSYLRELCAKAIVDILTVVSTDVFTKVVYPSVMEVLESGWEQATPEKILVVLVLQRIWGNHINEKMVKRKWGCSFIADKKNYSQLAVVLQTSLSSHPRLHCVWDEIFKTLFNNPASDFQLFWNTVVERGFFESSHDRKYVGFQLVKKILPQISANQVFLNSLSSDETYLYKAARELLKETGLQKFLTWLMETFDRGYIDSSEPESGSSAKIAELTRIAVLNQLFCLIKRRTALPEGDWVKQVLFFFLERAYFKVDPKELLADEKNKVASDKWTDEAASAFKKVIKLVGKIQKKREREQICEEDEVFEMLFCHMALQLFVEPEEAADILKELETCYKKQKKREEEDNSEEPQWVEVLTEVLLSLLTRPSSLFRHLVDHIFAILTPHLTFAALNLCIESVAPKEDAENDPLEVVDESEDDEEEDGDDEEMEDDGNVEEKETSKRTLESGGNENENGEEGNSSEDEENEVVDDDVAFRSEDSSSEDDLDDEAMMQFDVALATVFRSRLLAKQKGKNKNEGSTKIILQFKLRVLDLIEIFIKKQASSPFVLDLIDPLLGLAWSSLGSKEFRSLGERAEGLLKNNLCAYKELPPISSIDANDVHDKIDQLIEKSLSAPSTAVVTLITRACLYLVRVLRGSQTTQGSRFSSKKAPQEQDKDNTKENLLDTQRFSAAYKKALQDFMEKRGTRLHPVFFTELIRRHPHLGWLLAEDLIKYLESAVNNFRKSQACQMLLQLVSQKTPENSKHIKEIAPSLQKTFISIMTKVSSSETEMKAKHVREVLKLAARFVIEANKTEE</sequence>
<dbReference type="GO" id="GO:0003723">
    <property type="term" value="F:RNA binding"/>
    <property type="evidence" value="ECO:0007669"/>
    <property type="project" value="TreeGrafter"/>
</dbReference>
<reference evidence="5" key="1">
    <citation type="journal article" date="2023" name="G3 (Bethesda)">
        <title>Whole genome assembly and annotation of the endangered Caribbean coral Acropora cervicornis.</title>
        <authorList>
            <person name="Selwyn J.D."/>
            <person name="Vollmer S.V."/>
        </authorList>
    </citation>
    <scope>NUCLEOTIDE SEQUENCE</scope>
    <source>
        <strain evidence="5">K2</strain>
    </source>
</reference>
<name>A0AAD9QE48_ACRCE</name>
<reference evidence="5" key="2">
    <citation type="journal article" date="2023" name="Science">
        <title>Genomic signatures of disease resistance in endangered staghorn corals.</title>
        <authorList>
            <person name="Vollmer S.V."/>
            <person name="Selwyn J.D."/>
            <person name="Despard B.A."/>
            <person name="Roesel C.L."/>
        </authorList>
    </citation>
    <scope>NUCLEOTIDE SEQUENCE</scope>
    <source>
        <strain evidence="5">K2</strain>
    </source>
</reference>
<dbReference type="Pfam" id="PF04931">
    <property type="entry name" value="DNA_pol_phi"/>
    <property type="match status" value="2"/>
</dbReference>
<organism evidence="5 6">
    <name type="scientific">Acropora cervicornis</name>
    <name type="common">Staghorn coral</name>
    <dbReference type="NCBI Taxonomy" id="6130"/>
    <lineage>
        <taxon>Eukaryota</taxon>
        <taxon>Metazoa</taxon>
        <taxon>Cnidaria</taxon>
        <taxon>Anthozoa</taxon>
        <taxon>Hexacorallia</taxon>
        <taxon>Scleractinia</taxon>
        <taxon>Astrocoeniina</taxon>
        <taxon>Acroporidae</taxon>
        <taxon>Acropora</taxon>
    </lineage>
</organism>
<feature type="non-terminal residue" evidence="5">
    <location>
        <position position="954"/>
    </location>
</feature>
<dbReference type="AlphaFoldDB" id="A0AAD9QE48"/>
<comment type="similarity">
    <text evidence="2">Belongs to the MYBBP1A family.</text>
</comment>
<evidence type="ECO:0000256" key="2">
    <source>
        <dbReference type="ARBA" id="ARBA00006809"/>
    </source>
</evidence>
<feature type="compositionally biased region" description="Basic and acidic residues" evidence="4">
    <location>
        <begin position="809"/>
        <end position="820"/>
    </location>
</feature>
<evidence type="ECO:0000313" key="5">
    <source>
        <dbReference type="EMBL" id="KAK2559225.1"/>
    </source>
</evidence>
<dbReference type="InterPro" id="IPR016024">
    <property type="entry name" value="ARM-type_fold"/>
</dbReference>
<keyword evidence="6" id="KW-1185">Reference proteome</keyword>
<feature type="compositionally biased region" description="Acidic residues" evidence="4">
    <location>
        <begin position="640"/>
        <end position="649"/>
    </location>
</feature>
<dbReference type="PANTHER" id="PTHR13213">
    <property type="entry name" value="MYB-BINDING PROTEIN 1A FAMILY MEMBER"/>
    <property type="match status" value="1"/>
</dbReference>
<feature type="region of interest" description="Disordered" evidence="4">
    <location>
        <begin position="563"/>
        <end position="649"/>
    </location>
</feature>
<keyword evidence="3" id="KW-0539">Nucleus</keyword>
<evidence type="ECO:0000256" key="1">
    <source>
        <dbReference type="ARBA" id="ARBA00004123"/>
    </source>
</evidence>
<dbReference type="Proteomes" id="UP001249851">
    <property type="component" value="Unassembled WGS sequence"/>
</dbReference>
<dbReference type="InterPro" id="IPR007015">
    <property type="entry name" value="DNA_pol_V/MYBBP1A"/>
</dbReference>
<dbReference type="GO" id="GO:0003714">
    <property type="term" value="F:transcription corepressor activity"/>
    <property type="evidence" value="ECO:0007669"/>
    <property type="project" value="TreeGrafter"/>
</dbReference>
<dbReference type="EMBL" id="JARQWQ010000041">
    <property type="protein sequence ID" value="KAK2559225.1"/>
    <property type="molecule type" value="Genomic_DNA"/>
</dbReference>
<dbReference type="GO" id="GO:0043565">
    <property type="term" value="F:sequence-specific DNA binding"/>
    <property type="evidence" value="ECO:0007669"/>
    <property type="project" value="TreeGrafter"/>
</dbReference>
<feature type="compositionally biased region" description="Acidic residues" evidence="4">
    <location>
        <begin position="565"/>
        <end position="594"/>
    </location>
</feature>
<dbReference type="SUPFAM" id="SSF48371">
    <property type="entry name" value="ARM repeat"/>
    <property type="match status" value="1"/>
</dbReference>
<proteinExistence type="inferred from homology"/>
<evidence type="ECO:0000256" key="4">
    <source>
        <dbReference type="SAM" id="MobiDB-lite"/>
    </source>
</evidence>
<dbReference type="PANTHER" id="PTHR13213:SF2">
    <property type="entry name" value="MYB-BINDING PROTEIN 1A"/>
    <property type="match status" value="1"/>
</dbReference>